<gene>
    <name evidence="5" type="ORF">HMPREF9003_0416</name>
</gene>
<evidence type="ECO:0000256" key="3">
    <source>
        <dbReference type="ARBA" id="ARBA00023172"/>
    </source>
</evidence>
<feature type="domain" description="Tyr recombinase" evidence="4">
    <location>
        <begin position="210"/>
        <end position="355"/>
    </location>
</feature>
<dbReference type="AlphaFoldDB" id="A0AB72Z2X9"/>
<proteinExistence type="inferred from homology"/>
<dbReference type="EMBL" id="AEHJ01000007">
    <property type="protein sequence ID" value="EFO78525.1"/>
    <property type="molecule type" value="Genomic_DNA"/>
</dbReference>
<dbReference type="InterPro" id="IPR010998">
    <property type="entry name" value="Integrase_recombinase_N"/>
</dbReference>
<comment type="similarity">
    <text evidence="1">Belongs to the 'phage' integrase family.</text>
</comment>
<reference evidence="5 6" key="1">
    <citation type="submission" date="2010-10" db="EMBL/GenBank/DDBJ databases">
        <authorList>
            <person name="Durkin A.S."/>
            <person name="Madupu R."/>
            <person name="Torralba M."/>
            <person name="Gillis M."/>
            <person name="Methe B."/>
            <person name="Sutton G."/>
            <person name="Nelson K.E."/>
        </authorList>
    </citation>
    <scope>NUCLEOTIDE SEQUENCE [LARGE SCALE GENOMIC DNA]</scope>
    <source>
        <strain evidence="5 6">JCVIHMP022</strain>
    </source>
</reference>
<dbReference type="GO" id="GO:0003677">
    <property type="term" value="F:DNA binding"/>
    <property type="evidence" value="ECO:0007669"/>
    <property type="project" value="UniProtKB-KW"/>
</dbReference>
<dbReference type="InterPro" id="IPR013762">
    <property type="entry name" value="Integrase-like_cat_sf"/>
</dbReference>
<dbReference type="InterPro" id="IPR002104">
    <property type="entry name" value="Integrase_catalytic"/>
</dbReference>
<dbReference type="PROSITE" id="PS51898">
    <property type="entry name" value="TYR_RECOMBINASE"/>
    <property type="match status" value="1"/>
</dbReference>
<dbReference type="PANTHER" id="PTHR30349:SF64">
    <property type="entry name" value="PROPHAGE INTEGRASE INTD-RELATED"/>
    <property type="match status" value="1"/>
</dbReference>
<evidence type="ECO:0000313" key="5">
    <source>
        <dbReference type="EMBL" id="EFO78525.1"/>
    </source>
</evidence>
<protein>
    <recommendedName>
        <fullName evidence="4">Tyr recombinase domain-containing protein</fullName>
    </recommendedName>
</protein>
<dbReference type="Gene3D" id="1.10.150.130">
    <property type="match status" value="1"/>
</dbReference>
<dbReference type="Pfam" id="PF00589">
    <property type="entry name" value="Phage_integrase"/>
    <property type="match status" value="1"/>
</dbReference>
<evidence type="ECO:0000256" key="1">
    <source>
        <dbReference type="ARBA" id="ARBA00008857"/>
    </source>
</evidence>
<keyword evidence="2" id="KW-0238">DNA-binding</keyword>
<dbReference type="GO" id="GO:0006310">
    <property type="term" value="P:DNA recombination"/>
    <property type="evidence" value="ECO:0007669"/>
    <property type="project" value="UniProtKB-KW"/>
</dbReference>
<name>A0AB72Z2X9_9BIFI</name>
<dbReference type="InterPro" id="IPR011010">
    <property type="entry name" value="DNA_brk_join_enz"/>
</dbReference>
<dbReference type="InterPro" id="IPR050090">
    <property type="entry name" value="Tyrosine_recombinase_XerCD"/>
</dbReference>
<sequence>MRARVTDLWLKPDAPARYVKMANDLSPETAAARVPDRYKTSRFGRWKRWRVGWRESDGRQRTESFDSKKDAQALADAVNAAFLGGTYKPKESASHSVEEAASAWLTSKLDVKATTANRYHRELKNYVLPMWGSKPVSSITTSALQSWTADLSAGRAKTACTTRTALAPASVRNIVKIVAGGVLDYAVEQGWINVNPVKKVVLPKDNGEKEDKVFLTVTQVEQLADAAATYLTKPRLPLDSHLNPNSCLIRFLAYTGCRVGEATALQVGDVDTKTQRATIKRTWTEERDSNKKTLGSPKNGKSRVIAYPSFLDEDIKNMVGGKTASEWLFTTARGLPITVGDGGIECGDMRSPRAA</sequence>
<organism evidence="5 6">
    <name type="scientific">Bifidobacterium dentium JCVIHMP022</name>
    <dbReference type="NCBI Taxonomy" id="553191"/>
    <lineage>
        <taxon>Bacteria</taxon>
        <taxon>Bacillati</taxon>
        <taxon>Actinomycetota</taxon>
        <taxon>Actinomycetes</taxon>
        <taxon>Bifidobacteriales</taxon>
        <taxon>Bifidobacteriaceae</taxon>
        <taxon>Bifidobacterium</taxon>
    </lineage>
</organism>
<dbReference type="Pfam" id="PF22022">
    <property type="entry name" value="Phage_int_M"/>
    <property type="match status" value="1"/>
</dbReference>
<accession>A0AB72Z2X9</accession>
<dbReference type="Proteomes" id="UP000003457">
    <property type="component" value="Unassembled WGS sequence"/>
</dbReference>
<dbReference type="GO" id="GO:0015074">
    <property type="term" value="P:DNA integration"/>
    <property type="evidence" value="ECO:0007669"/>
    <property type="project" value="UniProtKB-KW"/>
</dbReference>
<comment type="caution">
    <text evidence="5">The sequence shown here is derived from an EMBL/GenBank/DDBJ whole genome shotgun (WGS) entry which is preliminary data.</text>
</comment>
<evidence type="ECO:0000256" key="2">
    <source>
        <dbReference type="ARBA" id="ARBA00023125"/>
    </source>
</evidence>
<dbReference type="Gene3D" id="1.10.443.10">
    <property type="entry name" value="Intergrase catalytic core"/>
    <property type="match status" value="1"/>
</dbReference>
<evidence type="ECO:0000259" key="4">
    <source>
        <dbReference type="PROSITE" id="PS51898"/>
    </source>
</evidence>
<dbReference type="PANTHER" id="PTHR30349">
    <property type="entry name" value="PHAGE INTEGRASE-RELATED"/>
    <property type="match status" value="1"/>
</dbReference>
<dbReference type="SUPFAM" id="SSF56349">
    <property type="entry name" value="DNA breaking-rejoining enzymes"/>
    <property type="match status" value="1"/>
</dbReference>
<keyword evidence="3" id="KW-0233">DNA recombination</keyword>
<evidence type="ECO:0000313" key="6">
    <source>
        <dbReference type="Proteomes" id="UP000003457"/>
    </source>
</evidence>
<dbReference type="InterPro" id="IPR053876">
    <property type="entry name" value="Phage_int_M"/>
</dbReference>